<evidence type="ECO:0000256" key="1">
    <source>
        <dbReference type="SAM" id="MobiDB-lite"/>
    </source>
</evidence>
<sequence>MLDDSTSYLTVYLLRRKSDALDVIKHYEAHGGGEFNSKACVTFYNESGILHRKSVPYTPEQNGRAEIVNYSLCCIEGAIRCHARMPDFTWPWSLSYSAVLYNVHPRSVLPGRRSSFQAARFAKPDVSSLRVYGCDADEGWRFYDVERGDTFESTTAEFLETSFTFGFGRSNSGLEFSLAAPVLAASSPSTVAVLTSSPAAADAVIPPLPSASAVPGSSNVVSSPSSDRLQPSAHTHHAPLPDLAGNVGHSGNDAAVDADNHDGNRASSIVAADVKDHQEAGNDAGADSPADMDIAADAANDGDDSPADMDIAADVVADDDVLDMPHPRRSTRHRQPPGEWWKGPAKANRSSTRWASTVDAWF</sequence>
<proteinExistence type="predicted"/>
<dbReference type="PANTHER" id="PTHR42648">
    <property type="entry name" value="TRANSPOSASE, PUTATIVE-RELATED"/>
    <property type="match status" value="1"/>
</dbReference>
<dbReference type="InterPro" id="IPR036397">
    <property type="entry name" value="RNaseH_sf"/>
</dbReference>
<dbReference type="OrthoDB" id="413361at2759"/>
<dbReference type="InterPro" id="IPR012337">
    <property type="entry name" value="RNaseH-like_sf"/>
</dbReference>
<reference evidence="2 3" key="1">
    <citation type="submission" date="2015-02" db="EMBL/GenBank/DDBJ databases">
        <authorList>
            <person name="Chooi Y.-H."/>
        </authorList>
    </citation>
    <scope>NUCLEOTIDE SEQUENCE [LARGE SCALE GENOMIC DNA]</scope>
    <source>
        <strain evidence="2">E3</strain>
    </source>
</reference>
<evidence type="ECO:0008006" key="4">
    <source>
        <dbReference type="Google" id="ProtNLM"/>
    </source>
</evidence>
<feature type="compositionally biased region" description="Low complexity" evidence="1">
    <location>
        <begin position="211"/>
        <end position="226"/>
    </location>
</feature>
<dbReference type="Gene3D" id="3.30.420.10">
    <property type="entry name" value="Ribonuclease H-like superfamily/Ribonuclease H"/>
    <property type="match status" value="1"/>
</dbReference>
<protein>
    <recommendedName>
        <fullName evidence="4">Integrase catalytic domain-containing protein</fullName>
    </recommendedName>
</protein>
<dbReference type="AlphaFoldDB" id="A0A0G4IIP4"/>
<dbReference type="GO" id="GO:0003676">
    <property type="term" value="F:nucleic acid binding"/>
    <property type="evidence" value="ECO:0007669"/>
    <property type="project" value="InterPro"/>
</dbReference>
<dbReference type="EMBL" id="CDSF01000008">
    <property type="protein sequence ID" value="CEO95071.1"/>
    <property type="molecule type" value="Genomic_DNA"/>
</dbReference>
<accession>A0A0G4IIP4</accession>
<feature type="region of interest" description="Disordered" evidence="1">
    <location>
        <begin position="211"/>
        <end position="262"/>
    </location>
</feature>
<dbReference type="SUPFAM" id="SSF53098">
    <property type="entry name" value="Ribonuclease H-like"/>
    <property type="match status" value="1"/>
</dbReference>
<dbReference type="InterPro" id="IPR039537">
    <property type="entry name" value="Retrotran_Ty1/copia-like"/>
</dbReference>
<feature type="region of interest" description="Disordered" evidence="1">
    <location>
        <begin position="322"/>
        <end position="351"/>
    </location>
</feature>
<keyword evidence="3" id="KW-1185">Reference proteome</keyword>
<name>A0A0G4IIP4_PLABS</name>
<dbReference type="PANTHER" id="PTHR42648:SF20">
    <property type="entry name" value="RNA-DIRECTED DNA POLYMERASE"/>
    <property type="match status" value="1"/>
</dbReference>
<gene>
    <name evidence="2" type="ORF">PBRA_009603</name>
</gene>
<dbReference type="STRING" id="37360.A0A0G4IIP4"/>
<evidence type="ECO:0000313" key="2">
    <source>
        <dbReference type="EMBL" id="CEO95071.1"/>
    </source>
</evidence>
<dbReference type="Proteomes" id="UP000039324">
    <property type="component" value="Unassembled WGS sequence"/>
</dbReference>
<organism evidence="2 3">
    <name type="scientific">Plasmodiophora brassicae</name>
    <name type="common">Clubroot disease agent</name>
    <dbReference type="NCBI Taxonomy" id="37360"/>
    <lineage>
        <taxon>Eukaryota</taxon>
        <taxon>Sar</taxon>
        <taxon>Rhizaria</taxon>
        <taxon>Endomyxa</taxon>
        <taxon>Phytomyxea</taxon>
        <taxon>Plasmodiophorida</taxon>
        <taxon>Plasmodiophoridae</taxon>
        <taxon>Plasmodiophora</taxon>
    </lineage>
</organism>
<evidence type="ECO:0000313" key="3">
    <source>
        <dbReference type="Proteomes" id="UP000039324"/>
    </source>
</evidence>